<dbReference type="InterPro" id="IPR015943">
    <property type="entry name" value="WD40/YVTN_repeat-like_dom_sf"/>
</dbReference>
<gene>
    <name evidence="9" type="ORF">SPRG_17665</name>
</gene>
<dbReference type="InterPro" id="IPR056150">
    <property type="entry name" value="WD40_CDC20-Fz"/>
</dbReference>
<dbReference type="STRING" id="695850.A0A067BEN9"/>
<evidence type="ECO:0000256" key="4">
    <source>
        <dbReference type="ARBA" id="ARBA00022737"/>
    </source>
</evidence>
<evidence type="ECO:0000256" key="3">
    <source>
        <dbReference type="ARBA" id="ARBA00022618"/>
    </source>
</evidence>
<dbReference type="InterPro" id="IPR001680">
    <property type="entry name" value="WD40_rpt"/>
</dbReference>
<evidence type="ECO:0000313" key="9">
    <source>
        <dbReference type="EMBL" id="KDO16849.1"/>
    </source>
</evidence>
<reference evidence="9 10" key="1">
    <citation type="journal article" date="2013" name="PLoS Genet.">
        <title>Distinctive expansion of potential virulence genes in the genome of the oomycete fish pathogen Saprolegnia parasitica.</title>
        <authorList>
            <person name="Jiang R.H."/>
            <person name="de Bruijn I."/>
            <person name="Haas B.J."/>
            <person name="Belmonte R."/>
            <person name="Lobach L."/>
            <person name="Christie J."/>
            <person name="van den Ackerveken G."/>
            <person name="Bottin A."/>
            <person name="Bulone V."/>
            <person name="Diaz-Moreno S.M."/>
            <person name="Dumas B."/>
            <person name="Fan L."/>
            <person name="Gaulin E."/>
            <person name="Govers F."/>
            <person name="Grenville-Briggs L.J."/>
            <person name="Horner N.R."/>
            <person name="Levin J.Z."/>
            <person name="Mammella M."/>
            <person name="Meijer H.J."/>
            <person name="Morris P."/>
            <person name="Nusbaum C."/>
            <person name="Oome S."/>
            <person name="Phillips A.J."/>
            <person name="van Rooyen D."/>
            <person name="Rzeszutek E."/>
            <person name="Saraiva M."/>
            <person name="Secombes C.J."/>
            <person name="Seidl M.F."/>
            <person name="Snel B."/>
            <person name="Stassen J.H."/>
            <person name="Sykes S."/>
            <person name="Tripathy S."/>
            <person name="van den Berg H."/>
            <person name="Vega-Arreguin J.C."/>
            <person name="Wawra S."/>
            <person name="Young S.K."/>
            <person name="Zeng Q."/>
            <person name="Dieguez-Uribeondo J."/>
            <person name="Russ C."/>
            <person name="Tyler B.M."/>
            <person name="van West P."/>
        </authorList>
    </citation>
    <scope>NUCLEOTIDE SEQUENCE [LARGE SCALE GENOMIC DNA]</scope>
    <source>
        <strain evidence="9 10">CBS 223.65</strain>
    </source>
</reference>
<keyword evidence="2" id="KW-0853">WD repeat</keyword>
<dbReference type="SMART" id="SM00320">
    <property type="entry name" value="WD40"/>
    <property type="match status" value="6"/>
</dbReference>
<dbReference type="GO" id="GO:0031145">
    <property type="term" value="P:anaphase-promoting complex-dependent catabolic process"/>
    <property type="evidence" value="ECO:0007669"/>
    <property type="project" value="TreeGrafter"/>
</dbReference>
<keyword evidence="6" id="KW-0131">Cell cycle</keyword>
<evidence type="ECO:0000313" key="10">
    <source>
        <dbReference type="Proteomes" id="UP000030745"/>
    </source>
</evidence>
<dbReference type="InterPro" id="IPR019775">
    <property type="entry name" value="WD40_repeat_CS"/>
</dbReference>
<proteinExistence type="inferred from homology"/>
<dbReference type="OMA" id="GKHDNRV"/>
<dbReference type="Gene3D" id="2.130.10.10">
    <property type="entry name" value="YVTN repeat-like/Quinoprotein amine dehydrogenase"/>
    <property type="match status" value="1"/>
</dbReference>
<organism evidence="9 10">
    <name type="scientific">Saprolegnia parasitica (strain CBS 223.65)</name>
    <dbReference type="NCBI Taxonomy" id="695850"/>
    <lineage>
        <taxon>Eukaryota</taxon>
        <taxon>Sar</taxon>
        <taxon>Stramenopiles</taxon>
        <taxon>Oomycota</taxon>
        <taxon>Saprolegniomycetes</taxon>
        <taxon>Saprolegniales</taxon>
        <taxon>Saprolegniaceae</taxon>
        <taxon>Saprolegnia</taxon>
    </lineage>
</organism>
<sequence length="465" mass="51225">MVAARDATRRRKAVTALDAPLPRRALSPTFRLPTPVHGTRQARRPTRLGKQLPDRFIPLRGAMNMDYCAYLVAEPDVIASPEPLPTHRDMLMAHLVASPEEGTRLLRYRPRPRSVPEPPARLRHHELDMARSEGRHIPTVPTRILDAPELRDDYYLNLVAWGSENVLAVALGQLVYLYNVDTGSIQVLQAATTTPSDYVTSVAWTSDRQLAVGTCKAELQIWDVVGSKRIRTLDGHDERIGALSHNASTSILASGSRDTKIRYHDLRSTPYAVSTLRGHTQEICGLAWSPDGKTLASGGNDNCLSLWDAAMHVSAPRCTLQEHTAAVKALAWCPWERHLLASGGGTADRCIKFWNGASGTALQSVHTGSQVCGLLWSPYERELLSSHGFSQNELCLWSYPRMARLREFTGHTARVLHIALSPDGGSVVSAAADETLRFWNVFTLKGATPARFGSTAHFSTHCGIR</sequence>
<dbReference type="KEGG" id="spar:SPRG_17665"/>
<dbReference type="PANTHER" id="PTHR19918:SF8">
    <property type="entry name" value="FI02843P"/>
    <property type="match status" value="1"/>
</dbReference>
<dbReference type="GO" id="GO:1990757">
    <property type="term" value="F:ubiquitin ligase activator activity"/>
    <property type="evidence" value="ECO:0007669"/>
    <property type="project" value="TreeGrafter"/>
</dbReference>
<evidence type="ECO:0000256" key="5">
    <source>
        <dbReference type="ARBA" id="ARBA00022776"/>
    </source>
</evidence>
<protein>
    <recommendedName>
        <fullName evidence="8">CDC20/Fizzy WD40 domain-containing protein</fullName>
    </recommendedName>
</protein>
<accession>A0A067BEN9</accession>
<feature type="region of interest" description="Disordered" evidence="7">
    <location>
        <begin position="25"/>
        <end position="48"/>
    </location>
</feature>
<keyword evidence="10" id="KW-1185">Reference proteome</keyword>
<keyword evidence="4" id="KW-0677">Repeat</keyword>
<name>A0A067BEN9_SAPPC</name>
<dbReference type="SUPFAM" id="SSF50998">
    <property type="entry name" value="Quinoprotein alcohol dehydrogenase-like"/>
    <property type="match status" value="1"/>
</dbReference>
<dbReference type="AlphaFoldDB" id="A0A067BEN9"/>
<dbReference type="GO" id="GO:0005680">
    <property type="term" value="C:anaphase-promoting complex"/>
    <property type="evidence" value="ECO:0007669"/>
    <property type="project" value="TreeGrafter"/>
</dbReference>
<dbReference type="Proteomes" id="UP000030745">
    <property type="component" value="Unassembled WGS sequence"/>
</dbReference>
<evidence type="ECO:0000259" key="8">
    <source>
        <dbReference type="Pfam" id="PF24807"/>
    </source>
</evidence>
<dbReference type="RefSeq" id="XP_012212441.1">
    <property type="nucleotide sequence ID" value="XM_012357051.1"/>
</dbReference>
<dbReference type="EMBL" id="KK583898">
    <property type="protein sequence ID" value="KDO16849.1"/>
    <property type="molecule type" value="Genomic_DNA"/>
</dbReference>
<evidence type="ECO:0000256" key="2">
    <source>
        <dbReference type="ARBA" id="ARBA00022574"/>
    </source>
</evidence>
<evidence type="ECO:0000256" key="7">
    <source>
        <dbReference type="SAM" id="MobiDB-lite"/>
    </source>
</evidence>
<dbReference type="PANTHER" id="PTHR19918">
    <property type="entry name" value="CELL DIVISION CYCLE 20 CDC20 FIZZY -RELATED"/>
    <property type="match status" value="1"/>
</dbReference>
<dbReference type="PROSITE" id="PS00678">
    <property type="entry name" value="WD_REPEATS_1"/>
    <property type="match status" value="1"/>
</dbReference>
<keyword evidence="3" id="KW-0132">Cell division</keyword>
<dbReference type="Pfam" id="PF24807">
    <property type="entry name" value="WD40_CDC20-Fz"/>
    <property type="match status" value="1"/>
</dbReference>
<dbReference type="InterPro" id="IPR033010">
    <property type="entry name" value="Cdc20/Fizzy"/>
</dbReference>
<dbReference type="GO" id="GO:1905786">
    <property type="term" value="P:positive regulation of anaphase-promoting complex-dependent catabolic process"/>
    <property type="evidence" value="ECO:0007669"/>
    <property type="project" value="TreeGrafter"/>
</dbReference>
<comment type="similarity">
    <text evidence="1">Belongs to the WD repeat CDC20/Fizzy family.</text>
</comment>
<dbReference type="GeneID" id="24139196"/>
<dbReference type="OrthoDB" id="10263272at2759"/>
<dbReference type="InterPro" id="IPR011047">
    <property type="entry name" value="Quinoprotein_ADH-like_sf"/>
</dbReference>
<dbReference type="VEuPathDB" id="FungiDB:SPRG_17665"/>
<keyword evidence="5" id="KW-0498">Mitosis</keyword>
<dbReference type="GO" id="GO:0010997">
    <property type="term" value="F:anaphase-promoting complex binding"/>
    <property type="evidence" value="ECO:0007669"/>
    <property type="project" value="InterPro"/>
</dbReference>
<dbReference type="GO" id="GO:0051301">
    <property type="term" value="P:cell division"/>
    <property type="evidence" value="ECO:0007669"/>
    <property type="project" value="UniProtKB-KW"/>
</dbReference>
<evidence type="ECO:0000256" key="6">
    <source>
        <dbReference type="ARBA" id="ARBA00023306"/>
    </source>
</evidence>
<dbReference type="CDD" id="cd00200">
    <property type="entry name" value="WD40"/>
    <property type="match status" value="1"/>
</dbReference>
<feature type="domain" description="CDC20/Fizzy WD40" evidence="8">
    <location>
        <begin position="145"/>
        <end position="439"/>
    </location>
</feature>
<evidence type="ECO:0000256" key="1">
    <source>
        <dbReference type="ARBA" id="ARBA00006445"/>
    </source>
</evidence>